<dbReference type="EMBL" id="GBRH01231884">
    <property type="protein sequence ID" value="JAD66011.1"/>
    <property type="molecule type" value="Transcribed_RNA"/>
</dbReference>
<evidence type="ECO:0000256" key="1">
    <source>
        <dbReference type="SAM" id="MobiDB-lite"/>
    </source>
</evidence>
<evidence type="ECO:0000313" key="3">
    <source>
        <dbReference type="EMBL" id="JAD66011.1"/>
    </source>
</evidence>
<organism evidence="3">
    <name type="scientific">Arundo donax</name>
    <name type="common">Giant reed</name>
    <name type="synonym">Donax arundinaceus</name>
    <dbReference type="NCBI Taxonomy" id="35708"/>
    <lineage>
        <taxon>Eukaryota</taxon>
        <taxon>Viridiplantae</taxon>
        <taxon>Streptophyta</taxon>
        <taxon>Embryophyta</taxon>
        <taxon>Tracheophyta</taxon>
        <taxon>Spermatophyta</taxon>
        <taxon>Magnoliopsida</taxon>
        <taxon>Liliopsida</taxon>
        <taxon>Poales</taxon>
        <taxon>Poaceae</taxon>
        <taxon>PACMAD clade</taxon>
        <taxon>Arundinoideae</taxon>
        <taxon>Arundineae</taxon>
        <taxon>Arundo</taxon>
    </lineage>
</organism>
<feature type="region of interest" description="Disordered" evidence="1">
    <location>
        <begin position="30"/>
        <end position="62"/>
    </location>
</feature>
<protein>
    <submittedName>
        <fullName evidence="3">Uncharacterized protein</fullName>
    </submittedName>
</protein>
<evidence type="ECO:0000256" key="2">
    <source>
        <dbReference type="SAM" id="SignalP"/>
    </source>
</evidence>
<reference evidence="3" key="2">
    <citation type="journal article" date="2015" name="Data Brief">
        <title>Shoot transcriptome of the giant reed, Arundo donax.</title>
        <authorList>
            <person name="Barrero R.A."/>
            <person name="Guerrero F.D."/>
            <person name="Moolhuijzen P."/>
            <person name="Goolsby J.A."/>
            <person name="Tidwell J."/>
            <person name="Bellgard S.E."/>
            <person name="Bellgard M.I."/>
        </authorList>
    </citation>
    <scope>NUCLEOTIDE SEQUENCE</scope>
    <source>
        <tissue evidence="3">Shoot tissue taken approximately 20 cm above the soil surface</tissue>
    </source>
</reference>
<sequence>MGSHTMTTTTTTQLLLTLVSQLHAAKRVQNATTYSQHDTNQSQLNPIPTPIQARSIQSQDLK</sequence>
<feature type="chain" id="PRO_5002044268" evidence="2">
    <location>
        <begin position="25"/>
        <end position="62"/>
    </location>
</feature>
<proteinExistence type="predicted"/>
<reference evidence="3" key="1">
    <citation type="submission" date="2014-09" db="EMBL/GenBank/DDBJ databases">
        <authorList>
            <person name="Magalhaes I.L.F."/>
            <person name="Oliveira U."/>
            <person name="Santos F.R."/>
            <person name="Vidigal T.H.D.A."/>
            <person name="Brescovit A.D."/>
            <person name="Santos A.J."/>
        </authorList>
    </citation>
    <scope>NUCLEOTIDE SEQUENCE</scope>
    <source>
        <tissue evidence="3">Shoot tissue taken approximately 20 cm above the soil surface</tissue>
    </source>
</reference>
<feature type="signal peptide" evidence="2">
    <location>
        <begin position="1"/>
        <end position="24"/>
    </location>
</feature>
<accession>A0A0A9BRG8</accession>
<keyword evidence="2" id="KW-0732">Signal</keyword>
<dbReference type="AlphaFoldDB" id="A0A0A9BRG8"/>
<name>A0A0A9BRG8_ARUDO</name>